<reference evidence="1 2" key="1">
    <citation type="submission" date="2020-07" db="EMBL/GenBank/DDBJ databases">
        <title>Vallitalea guaymasensis genome.</title>
        <authorList>
            <person name="Postec A."/>
        </authorList>
    </citation>
    <scope>NUCLEOTIDE SEQUENCE [LARGE SCALE GENOMIC DNA]</scope>
    <source>
        <strain evidence="1 2">Ra1766G1</strain>
    </source>
</reference>
<dbReference type="InterPro" id="IPR054227">
    <property type="entry name" value="DUF6951"/>
</dbReference>
<accession>A0A8J8M7R8</accession>
<dbReference type="Pfam" id="PF22263">
    <property type="entry name" value="DUF6951"/>
    <property type="match status" value="1"/>
</dbReference>
<gene>
    <name evidence="1" type="ORF">HYG85_02920</name>
</gene>
<dbReference type="RefSeq" id="WP_212692209.1">
    <property type="nucleotide sequence ID" value="NZ_CP058561.1"/>
</dbReference>
<dbReference type="Proteomes" id="UP000677305">
    <property type="component" value="Chromosome"/>
</dbReference>
<organism evidence="1 2">
    <name type="scientific">Vallitalea guaymasensis</name>
    <dbReference type="NCBI Taxonomy" id="1185412"/>
    <lineage>
        <taxon>Bacteria</taxon>
        <taxon>Bacillati</taxon>
        <taxon>Bacillota</taxon>
        <taxon>Clostridia</taxon>
        <taxon>Lachnospirales</taxon>
        <taxon>Vallitaleaceae</taxon>
        <taxon>Vallitalea</taxon>
    </lineage>
</organism>
<dbReference type="EMBL" id="CP058561">
    <property type="protein sequence ID" value="QUH27921.1"/>
    <property type="molecule type" value="Genomic_DNA"/>
</dbReference>
<evidence type="ECO:0000313" key="2">
    <source>
        <dbReference type="Proteomes" id="UP000677305"/>
    </source>
</evidence>
<protein>
    <submittedName>
        <fullName evidence="1">Uncharacterized protein</fullName>
    </submittedName>
</protein>
<proteinExistence type="predicted"/>
<name>A0A8J8M7R8_9FIRM</name>
<dbReference type="AlphaFoldDB" id="A0A8J8M7R8"/>
<keyword evidence="2" id="KW-1185">Reference proteome</keyword>
<dbReference type="KEGG" id="vgu:HYG85_02920"/>
<evidence type="ECO:0000313" key="1">
    <source>
        <dbReference type="EMBL" id="QUH27921.1"/>
    </source>
</evidence>
<sequence length="105" mass="11582">MANVKVKPGICGFDTTIHIKSEDMQNVNIIIETECPNYKNMSEELIGVDGFGEVFGTFGESKVFDLSKKYCKHPSCPIPTAILKGIEVECGLALPQKVEMDITKE</sequence>